<evidence type="ECO:0000313" key="2">
    <source>
        <dbReference type="EMBL" id="KAG1371279.1"/>
    </source>
</evidence>
<evidence type="ECO:0000256" key="1">
    <source>
        <dbReference type="SAM" id="MobiDB-lite"/>
    </source>
</evidence>
<dbReference type="EMBL" id="CM017887">
    <property type="protein sequence ID" value="KAG1371279.1"/>
    <property type="molecule type" value="Genomic_DNA"/>
</dbReference>
<accession>A0A8K0IYQ4</accession>
<organism evidence="2 3">
    <name type="scientific">Cocos nucifera</name>
    <name type="common">Coconut palm</name>
    <dbReference type="NCBI Taxonomy" id="13894"/>
    <lineage>
        <taxon>Eukaryota</taxon>
        <taxon>Viridiplantae</taxon>
        <taxon>Streptophyta</taxon>
        <taxon>Embryophyta</taxon>
        <taxon>Tracheophyta</taxon>
        <taxon>Spermatophyta</taxon>
        <taxon>Magnoliopsida</taxon>
        <taxon>Liliopsida</taxon>
        <taxon>Arecaceae</taxon>
        <taxon>Arecoideae</taxon>
        <taxon>Cocoseae</taxon>
        <taxon>Attaleinae</taxon>
        <taxon>Cocos</taxon>
    </lineage>
</organism>
<name>A0A8K0IYQ4_COCNU</name>
<dbReference type="Proteomes" id="UP000797356">
    <property type="component" value="Chromosome 16"/>
</dbReference>
<gene>
    <name evidence="2" type="ORF">COCNU_16G003730</name>
</gene>
<sequence>MDPQRDHLAKVGREAFDMLDECLGRKRRPPPANAFYPTRPVPNPPTKKEPALGSTQVVREWVLVVPHRRRPFY</sequence>
<feature type="region of interest" description="Disordered" evidence="1">
    <location>
        <begin position="24"/>
        <end position="53"/>
    </location>
</feature>
<dbReference type="OrthoDB" id="1660139at2759"/>
<evidence type="ECO:0000313" key="3">
    <source>
        <dbReference type="Proteomes" id="UP000797356"/>
    </source>
</evidence>
<protein>
    <submittedName>
        <fullName evidence="2">Uncharacterized protein</fullName>
    </submittedName>
</protein>
<proteinExistence type="predicted"/>
<keyword evidence="3" id="KW-1185">Reference proteome</keyword>
<comment type="caution">
    <text evidence="2">The sequence shown here is derived from an EMBL/GenBank/DDBJ whole genome shotgun (WGS) entry which is preliminary data.</text>
</comment>
<dbReference type="AlphaFoldDB" id="A0A8K0IYQ4"/>
<reference evidence="2" key="2">
    <citation type="submission" date="2019-07" db="EMBL/GenBank/DDBJ databases">
        <authorList>
            <person name="Yang Y."/>
            <person name="Bocs S."/>
            <person name="Baudouin L."/>
        </authorList>
    </citation>
    <scope>NUCLEOTIDE SEQUENCE</scope>
    <source>
        <tissue evidence="2">Spear leaf of Hainan Tall coconut</tissue>
    </source>
</reference>
<reference evidence="2" key="1">
    <citation type="journal article" date="2017" name="Gigascience">
        <title>The genome draft of coconut (Cocos nucifera).</title>
        <authorList>
            <person name="Xiao Y."/>
            <person name="Xu P."/>
            <person name="Fan H."/>
            <person name="Baudouin L."/>
            <person name="Xia W."/>
            <person name="Bocs S."/>
            <person name="Xu J."/>
            <person name="Li Q."/>
            <person name="Guo A."/>
            <person name="Zhou L."/>
            <person name="Li J."/>
            <person name="Wu Y."/>
            <person name="Ma Z."/>
            <person name="Armero A."/>
            <person name="Issali A.E."/>
            <person name="Liu N."/>
            <person name="Peng M."/>
            <person name="Yang Y."/>
        </authorList>
    </citation>
    <scope>NUCLEOTIDE SEQUENCE</scope>
    <source>
        <tissue evidence="2">Spear leaf of Hainan Tall coconut</tissue>
    </source>
</reference>